<dbReference type="PROSITE" id="PS50011">
    <property type="entry name" value="PROTEIN_KINASE_DOM"/>
    <property type="match status" value="1"/>
</dbReference>
<dbReference type="EMBL" id="JAAAIL010000782">
    <property type="protein sequence ID" value="KAG0273210.1"/>
    <property type="molecule type" value="Genomic_DNA"/>
</dbReference>
<dbReference type="SUPFAM" id="SSF56112">
    <property type="entry name" value="Protein kinase-like (PK-like)"/>
    <property type="match status" value="1"/>
</dbReference>
<comment type="caution">
    <text evidence="7">The sequence shown here is derived from an EMBL/GenBank/DDBJ whole genome shotgun (WGS) entry which is preliminary data.</text>
</comment>
<name>A0AAD4DAJ9_9FUNG</name>
<dbReference type="Pfam" id="PF00069">
    <property type="entry name" value="Pkinase"/>
    <property type="match status" value="1"/>
</dbReference>
<keyword evidence="2" id="KW-0808">Transferase</keyword>
<gene>
    <name evidence="7" type="ORF">BGZ95_010970</name>
</gene>
<evidence type="ECO:0000256" key="2">
    <source>
        <dbReference type="ARBA" id="ARBA00022679"/>
    </source>
</evidence>
<dbReference type="InterPro" id="IPR000719">
    <property type="entry name" value="Prot_kinase_dom"/>
</dbReference>
<proteinExistence type="predicted"/>
<evidence type="ECO:0000313" key="7">
    <source>
        <dbReference type="EMBL" id="KAG0273210.1"/>
    </source>
</evidence>
<dbReference type="Proteomes" id="UP001194580">
    <property type="component" value="Unassembled WGS sequence"/>
</dbReference>
<protein>
    <recommendedName>
        <fullName evidence="6">Protein kinase domain-containing protein</fullName>
    </recommendedName>
</protein>
<keyword evidence="3" id="KW-0547">Nucleotide-binding</keyword>
<dbReference type="AlphaFoldDB" id="A0AAD4DAJ9"/>
<dbReference type="Gene3D" id="1.10.510.10">
    <property type="entry name" value="Transferase(Phosphotransferase) domain 1"/>
    <property type="match status" value="1"/>
</dbReference>
<evidence type="ECO:0000256" key="3">
    <source>
        <dbReference type="ARBA" id="ARBA00022741"/>
    </source>
</evidence>
<dbReference type="PANTHER" id="PTHR24345:SF0">
    <property type="entry name" value="CELL CYCLE SERINE_THREONINE-PROTEIN KINASE CDC5_MSD2"/>
    <property type="match status" value="1"/>
</dbReference>
<dbReference type="GO" id="GO:0004674">
    <property type="term" value="F:protein serine/threonine kinase activity"/>
    <property type="evidence" value="ECO:0007669"/>
    <property type="project" value="UniProtKB-KW"/>
</dbReference>
<dbReference type="GO" id="GO:0005524">
    <property type="term" value="F:ATP binding"/>
    <property type="evidence" value="ECO:0007669"/>
    <property type="project" value="UniProtKB-KW"/>
</dbReference>
<evidence type="ECO:0000256" key="5">
    <source>
        <dbReference type="ARBA" id="ARBA00022840"/>
    </source>
</evidence>
<sequence length="251" mass="28124">MPTGQSDVEDIDKEVQFLRRLSVDGGHRNIVHFHRTVNDLTGTSLLFELCDPRDFWQLLIKRGALLEKVRYYGLQLLDGLSFMHISGILHCDLKPNHILVGKGMVLKIADVGMVEDIAEQDRFPFDEILPLPEDFLQDVQASDDAKDVLRGMLNYDPGSRLEVSTFRALPFFHQGYCPPSLPAYAESGGKKFMQGGKGKTILRGCGETRVVAAIELEDADEAAAAYNAEVSEAEAMSEEVRVIERILRMRE</sequence>
<evidence type="ECO:0000313" key="8">
    <source>
        <dbReference type="Proteomes" id="UP001194580"/>
    </source>
</evidence>
<dbReference type="SMART" id="SM00220">
    <property type="entry name" value="S_TKc"/>
    <property type="match status" value="1"/>
</dbReference>
<reference evidence="7" key="1">
    <citation type="journal article" date="2020" name="Fungal Divers.">
        <title>Resolving the Mortierellaceae phylogeny through synthesis of multi-gene phylogenetics and phylogenomics.</title>
        <authorList>
            <person name="Vandepol N."/>
            <person name="Liber J."/>
            <person name="Desiro A."/>
            <person name="Na H."/>
            <person name="Kennedy M."/>
            <person name="Barry K."/>
            <person name="Grigoriev I.V."/>
            <person name="Miller A.N."/>
            <person name="O'Donnell K."/>
            <person name="Stajich J.E."/>
            <person name="Bonito G."/>
        </authorList>
    </citation>
    <scope>NUCLEOTIDE SEQUENCE</scope>
    <source>
        <strain evidence="7">NRRL 28262</strain>
    </source>
</reference>
<keyword evidence="5" id="KW-0067">ATP-binding</keyword>
<dbReference type="CDD" id="cd00180">
    <property type="entry name" value="PKc"/>
    <property type="match status" value="1"/>
</dbReference>
<keyword evidence="8" id="KW-1185">Reference proteome</keyword>
<feature type="domain" description="Protein kinase" evidence="6">
    <location>
        <begin position="1"/>
        <end position="251"/>
    </location>
</feature>
<keyword evidence="4" id="KW-0418">Kinase</keyword>
<accession>A0AAD4DAJ9</accession>
<dbReference type="PANTHER" id="PTHR24345">
    <property type="entry name" value="SERINE/THREONINE-PROTEIN KINASE PLK"/>
    <property type="match status" value="1"/>
</dbReference>
<evidence type="ECO:0000256" key="4">
    <source>
        <dbReference type="ARBA" id="ARBA00022777"/>
    </source>
</evidence>
<organism evidence="7 8">
    <name type="scientific">Linnemannia exigua</name>
    <dbReference type="NCBI Taxonomy" id="604196"/>
    <lineage>
        <taxon>Eukaryota</taxon>
        <taxon>Fungi</taxon>
        <taxon>Fungi incertae sedis</taxon>
        <taxon>Mucoromycota</taxon>
        <taxon>Mortierellomycotina</taxon>
        <taxon>Mortierellomycetes</taxon>
        <taxon>Mortierellales</taxon>
        <taxon>Mortierellaceae</taxon>
        <taxon>Linnemannia</taxon>
    </lineage>
</organism>
<evidence type="ECO:0000259" key="6">
    <source>
        <dbReference type="PROSITE" id="PS50011"/>
    </source>
</evidence>
<dbReference type="InterPro" id="IPR011009">
    <property type="entry name" value="Kinase-like_dom_sf"/>
</dbReference>
<evidence type="ECO:0000256" key="1">
    <source>
        <dbReference type="ARBA" id="ARBA00022527"/>
    </source>
</evidence>
<dbReference type="GO" id="GO:0005634">
    <property type="term" value="C:nucleus"/>
    <property type="evidence" value="ECO:0007669"/>
    <property type="project" value="TreeGrafter"/>
</dbReference>
<keyword evidence="1" id="KW-0723">Serine/threonine-protein kinase</keyword>